<accession>A0A9D4PTG6</accession>
<dbReference type="InterPro" id="IPR036397">
    <property type="entry name" value="RNaseH_sf"/>
</dbReference>
<evidence type="ECO:0008006" key="4">
    <source>
        <dbReference type="Google" id="ProtNLM"/>
    </source>
</evidence>
<reference evidence="2" key="2">
    <citation type="submission" date="2021-09" db="EMBL/GenBank/DDBJ databases">
        <authorList>
            <person name="Jia N."/>
            <person name="Wang J."/>
            <person name="Shi W."/>
            <person name="Du L."/>
            <person name="Sun Y."/>
            <person name="Zhan W."/>
            <person name="Jiang J."/>
            <person name="Wang Q."/>
            <person name="Zhang B."/>
            <person name="Ji P."/>
            <person name="Sakyi L.B."/>
            <person name="Cui X."/>
            <person name="Yuan T."/>
            <person name="Jiang B."/>
            <person name="Yang W."/>
            <person name="Lam T.T.-Y."/>
            <person name="Chang Q."/>
            <person name="Ding S."/>
            <person name="Wang X."/>
            <person name="Zhu J."/>
            <person name="Ruan X."/>
            <person name="Zhao L."/>
            <person name="Wei J."/>
            <person name="Que T."/>
            <person name="Du C."/>
            <person name="Cheng J."/>
            <person name="Dai P."/>
            <person name="Han X."/>
            <person name="Huang E."/>
            <person name="Gao Y."/>
            <person name="Liu J."/>
            <person name="Shao H."/>
            <person name="Ye R."/>
            <person name="Li L."/>
            <person name="Wei W."/>
            <person name="Wang X."/>
            <person name="Wang C."/>
            <person name="Huo Q."/>
            <person name="Li W."/>
            <person name="Guo W."/>
            <person name="Chen H."/>
            <person name="Chen S."/>
            <person name="Zhou L."/>
            <person name="Zhou L."/>
            <person name="Ni X."/>
            <person name="Tian J."/>
            <person name="Zhou Y."/>
            <person name="Sheng Y."/>
            <person name="Liu T."/>
            <person name="Pan Y."/>
            <person name="Xia L."/>
            <person name="Li J."/>
            <person name="Zhao F."/>
            <person name="Cao W."/>
        </authorList>
    </citation>
    <scope>NUCLEOTIDE SEQUENCE</scope>
    <source>
        <strain evidence="2">Rsan-2018</strain>
        <tissue evidence="2">Larvae</tissue>
    </source>
</reference>
<dbReference type="Gene3D" id="3.30.420.10">
    <property type="entry name" value="Ribonuclease H-like superfamily/Ribonuclease H"/>
    <property type="match status" value="1"/>
</dbReference>
<gene>
    <name evidence="2" type="ORF">HPB52_020335</name>
</gene>
<reference evidence="2" key="1">
    <citation type="journal article" date="2020" name="Cell">
        <title>Large-Scale Comparative Analyses of Tick Genomes Elucidate Their Genetic Diversity and Vector Capacities.</title>
        <authorList>
            <consortium name="Tick Genome and Microbiome Consortium (TIGMIC)"/>
            <person name="Jia N."/>
            <person name="Wang J."/>
            <person name="Shi W."/>
            <person name="Du L."/>
            <person name="Sun Y."/>
            <person name="Zhan W."/>
            <person name="Jiang J.F."/>
            <person name="Wang Q."/>
            <person name="Zhang B."/>
            <person name="Ji P."/>
            <person name="Bell-Sakyi L."/>
            <person name="Cui X.M."/>
            <person name="Yuan T.T."/>
            <person name="Jiang B.G."/>
            <person name="Yang W.F."/>
            <person name="Lam T.T."/>
            <person name="Chang Q.C."/>
            <person name="Ding S.J."/>
            <person name="Wang X.J."/>
            <person name="Zhu J.G."/>
            <person name="Ruan X.D."/>
            <person name="Zhao L."/>
            <person name="Wei J.T."/>
            <person name="Ye R.Z."/>
            <person name="Que T.C."/>
            <person name="Du C.H."/>
            <person name="Zhou Y.H."/>
            <person name="Cheng J.X."/>
            <person name="Dai P.F."/>
            <person name="Guo W.B."/>
            <person name="Han X.H."/>
            <person name="Huang E.J."/>
            <person name="Li L.F."/>
            <person name="Wei W."/>
            <person name="Gao Y.C."/>
            <person name="Liu J.Z."/>
            <person name="Shao H.Z."/>
            <person name="Wang X."/>
            <person name="Wang C.C."/>
            <person name="Yang T.C."/>
            <person name="Huo Q.B."/>
            <person name="Li W."/>
            <person name="Chen H.Y."/>
            <person name="Chen S.E."/>
            <person name="Zhou L.G."/>
            <person name="Ni X.B."/>
            <person name="Tian J.H."/>
            <person name="Sheng Y."/>
            <person name="Liu T."/>
            <person name="Pan Y.S."/>
            <person name="Xia L.Y."/>
            <person name="Li J."/>
            <person name="Zhao F."/>
            <person name="Cao W.C."/>
        </authorList>
    </citation>
    <scope>NUCLEOTIDE SEQUENCE</scope>
    <source>
        <strain evidence="2">Rsan-2018</strain>
    </source>
</reference>
<dbReference type="AlphaFoldDB" id="A0A9D4PTG6"/>
<evidence type="ECO:0000256" key="1">
    <source>
        <dbReference type="SAM" id="MobiDB-lite"/>
    </source>
</evidence>
<evidence type="ECO:0000313" key="2">
    <source>
        <dbReference type="EMBL" id="KAH7952231.1"/>
    </source>
</evidence>
<keyword evidence="3" id="KW-1185">Reference proteome</keyword>
<name>A0A9D4PTG6_RHISA</name>
<comment type="caution">
    <text evidence="2">The sequence shown here is derived from an EMBL/GenBank/DDBJ whole genome shotgun (WGS) entry which is preliminary data.</text>
</comment>
<sequence>MLECRSKAAYGTPGGAARASRLRWKTTERMRTLFTARPTRAMRPSCTARGLSTTQTELVRSSRCVYLASLRRELAPSTHFTTKGALPMPGAEVDRPASVADSPHDCGRNRQGTFAECIGKTTRRQLKGIGLRSCMIPQKPHLLAKERHKRPEFANSMEEWSMENWYEVIFSDQSTFPKRSDQQPVFASSRCFAAVWGAMIRSGLGPLVRAYGPLDSDAYVNIIQNVFLPYALDGPFLN</sequence>
<dbReference type="EMBL" id="JABSTV010001251">
    <property type="protein sequence ID" value="KAH7952231.1"/>
    <property type="molecule type" value="Genomic_DNA"/>
</dbReference>
<dbReference type="GO" id="GO:0003676">
    <property type="term" value="F:nucleic acid binding"/>
    <property type="evidence" value="ECO:0007669"/>
    <property type="project" value="InterPro"/>
</dbReference>
<feature type="region of interest" description="Disordered" evidence="1">
    <location>
        <begin position="81"/>
        <end position="106"/>
    </location>
</feature>
<dbReference type="Proteomes" id="UP000821837">
    <property type="component" value="Chromosome 5"/>
</dbReference>
<proteinExistence type="predicted"/>
<protein>
    <recommendedName>
        <fullName evidence="4">Transposase</fullName>
    </recommendedName>
</protein>
<evidence type="ECO:0000313" key="3">
    <source>
        <dbReference type="Proteomes" id="UP000821837"/>
    </source>
</evidence>
<organism evidence="2 3">
    <name type="scientific">Rhipicephalus sanguineus</name>
    <name type="common">Brown dog tick</name>
    <name type="synonym">Ixodes sanguineus</name>
    <dbReference type="NCBI Taxonomy" id="34632"/>
    <lineage>
        <taxon>Eukaryota</taxon>
        <taxon>Metazoa</taxon>
        <taxon>Ecdysozoa</taxon>
        <taxon>Arthropoda</taxon>
        <taxon>Chelicerata</taxon>
        <taxon>Arachnida</taxon>
        <taxon>Acari</taxon>
        <taxon>Parasitiformes</taxon>
        <taxon>Ixodida</taxon>
        <taxon>Ixodoidea</taxon>
        <taxon>Ixodidae</taxon>
        <taxon>Rhipicephalinae</taxon>
        <taxon>Rhipicephalus</taxon>
        <taxon>Rhipicephalus</taxon>
    </lineage>
</organism>